<evidence type="ECO:0000313" key="1">
    <source>
        <dbReference type="EMBL" id="AWB84709.1"/>
    </source>
</evidence>
<proteinExistence type="predicted"/>
<dbReference type="KEGG" id="clia:C3E79_09680"/>
<dbReference type="OrthoDB" id="5189801at2"/>
<organism evidence="1 2">
    <name type="scientific">Corynebacterium liangguodongii</name>
    <dbReference type="NCBI Taxonomy" id="2079535"/>
    <lineage>
        <taxon>Bacteria</taxon>
        <taxon>Bacillati</taxon>
        <taxon>Actinomycetota</taxon>
        <taxon>Actinomycetes</taxon>
        <taxon>Mycobacteriales</taxon>
        <taxon>Corynebacteriaceae</taxon>
        <taxon>Corynebacterium</taxon>
    </lineage>
</organism>
<evidence type="ECO:0000313" key="2">
    <source>
        <dbReference type="Proteomes" id="UP000244754"/>
    </source>
</evidence>
<name>A0A2S0WG17_9CORY</name>
<protein>
    <submittedName>
        <fullName evidence="1">Uncharacterized protein</fullName>
    </submittedName>
</protein>
<sequence>MRLIHCQCGGGNTFPGGHRTLSLPPVPGRTDFGELDRAAAELLPVDTTPTLAQIQARPDVAHMSEPQLAPQRPSERLRVLVSGGDAALSAVLTRMMRRDYMWVEIAYLPTDPASPAAIAWGNPAFEEACDLPVVPSPLIRTDFGEAVAGSATVTSSDPAAEFVGEIIVDSEVLALNHSASARFFGTFGARLVPTASAPGLAAVRIVTPARQDGRPTRLSPPALEWLRRLPGGGLATRPLSVPPAQTDPSRVLAGRALQAGGRAMNVTVDGRVRRRGVEKVTFYRHLRDIQSVKIAP</sequence>
<reference evidence="2" key="1">
    <citation type="submission" date="2018-01" db="EMBL/GenBank/DDBJ databases">
        <authorList>
            <person name="Li J."/>
        </authorList>
    </citation>
    <scope>NUCLEOTIDE SEQUENCE [LARGE SCALE GENOMIC DNA]</scope>
    <source>
        <strain evidence="2">2184</strain>
    </source>
</reference>
<accession>A0A2S0WG17</accession>
<keyword evidence="2" id="KW-1185">Reference proteome</keyword>
<gene>
    <name evidence="1" type="ORF">C3E79_09680</name>
</gene>
<dbReference type="RefSeq" id="WP_108404717.1">
    <property type="nucleotide sequence ID" value="NZ_CP026948.1"/>
</dbReference>
<dbReference type="EMBL" id="CP026948">
    <property type="protein sequence ID" value="AWB84709.1"/>
    <property type="molecule type" value="Genomic_DNA"/>
</dbReference>
<dbReference type="AlphaFoldDB" id="A0A2S0WG17"/>
<dbReference type="Proteomes" id="UP000244754">
    <property type="component" value="Chromosome"/>
</dbReference>